<name>A0A8S5QY07_9CAUD</name>
<evidence type="ECO:0000313" key="1">
    <source>
        <dbReference type="EMBL" id="DAE23810.1"/>
    </source>
</evidence>
<protein>
    <submittedName>
        <fullName evidence="1">Uncharacterized protein</fullName>
    </submittedName>
</protein>
<proteinExistence type="predicted"/>
<sequence>MVIVRSYKDEIMKLEEKNHELLFNKRAEE</sequence>
<dbReference type="EMBL" id="BK015760">
    <property type="protein sequence ID" value="DAE23810.1"/>
    <property type="molecule type" value="Genomic_DNA"/>
</dbReference>
<accession>A0A8S5QY07</accession>
<organism evidence="1">
    <name type="scientific">Siphoviridae sp. ct9lR64</name>
    <dbReference type="NCBI Taxonomy" id="2826178"/>
    <lineage>
        <taxon>Viruses</taxon>
        <taxon>Duplodnaviria</taxon>
        <taxon>Heunggongvirae</taxon>
        <taxon>Uroviricota</taxon>
        <taxon>Caudoviricetes</taxon>
    </lineage>
</organism>
<reference evidence="1" key="1">
    <citation type="journal article" date="2021" name="Proc. Natl. Acad. Sci. U.S.A.">
        <title>A Catalog of Tens of Thousands of Viruses from Human Metagenomes Reveals Hidden Associations with Chronic Diseases.</title>
        <authorList>
            <person name="Tisza M.J."/>
            <person name="Buck C.B."/>
        </authorList>
    </citation>
    <scope>NUCLEOTIDE SEQUENCE</scope>
    <source>
        <strain evidence="1">Ct9lR64</strain>
    </source>
</reference>